<evidence type="ECO:0000256" key="11">
    <source>
        <dbReference type="PIRSR" id="PIRSR039133-2"/>
    </source>
</evidence>
<feature type="binding site" evidence="11">
    <location>
        <begin position="59"/>
        <end position="62"/>
    </location>
    <ligand>
        <name>ATP</name>
        <dbReference type="ChEBI" id="CHEBI:30616"/>
    </ligand>
</feature>
<dbReference type="Gene3D" id="3.50.50.80">
    <property type="entry name" value="Ubiquitin-activating enzyme E1, inactive adenylation domain, subdomain 1"/>
    <property type="match status" value="1"/>
</dbReference>
<evidence type="ECO:0000256" key="9">
    <source>
        <dbReference type="PIRNR" id="PIRNR039133"/>
    </source>
</evidence>
<feature type="binding site" evidence="11">
    <location>
        <begin position="120"/>
        <end position="125"/>
    </location>
    <ligand>
        <name>ATP</name>
        <dbReference type="ChEBI" id="CHEBI:30616"/>
    </ligand>
</feature>
<dbReference type="InterPro" id="IPR030661">
    <property type="entry name" value="Uba2"/>
</dbReference>
<reference evidence="18" key="2">
    <citation type="journal article" date="2023" name="IMA Fungus">
        <title>Comparative genomic study of the Penicillium genus elucidates a diverse pangenome and 15 lateral gene transfer events.</title>
        <authorList>
            <person name="Petersen C."/>
            <person name="Sorensen T."/>
            <person name="Nielsen M.R."/>
            <person name="Sondergaard T.E."/>
            <person name="Sorensen J.L."/>
            <person name="Fitzpatrick D.A."/>
            <person name="Frisvad J.C."/>
            <person name="Nielsen K.L."/>
        </authorList>
    </citation>
    <scope>NUCLEOTIDE SEQUENCE</scope>
    <source>
        <strain evidence="18">IBT 16125</strain>
    </source>
</reference>
<dbReference type="InterPro" id="IPR042449">
    <property type="entry name" value="Ub-E1_IAD_1"/>
</dbReference>
<accession>A0AAD6G3J9</accession>
<feature type="domain" description="Ubiquitin/SUMO-activating enzyme ubiquitin-like" evidence="17">
    <location>
        <begin position="449"/>
        <end position="520"/>
    </location>
</feature>
<dbReference type="AlphaFoldDB" id="A0AAD6G3J9"/>
<dbReference type="PROSITE" id="PS51257">
    <property type="entry name" value="PROKAR_LIPOPROTEIN"/>
    <property type="match status" value="1"/>
</dbReference>
<evidence type="ECO:0000256" key="6">
    <source>
        <dbReference type="ARBA" id="ARBA00022833"/>
    </source>
</evidence>
<dbReference type="Proteomes" id="UP001213681">
    <property type="component" value="Unassembled WGS sequence"/>
</dbReference>
<reference evidence="18" key="1">
    <citation type="submission" date="2022-12" db="EMBL/GenBank/DDBJ databases">
        <authorList>
            <person name="Petersen C."/>
        </authorList>
    </citation>
    <scope>NUCLEOTIDE SEQUENCE</scope>
    <source>
        <strain evidence="18">IBT 16125</strain>
    </source>
</reference>
<proteinExistence type="inferred from homology"/>
<dbReference type="InterPro" id="IPR019572">
    <property type="entry name" value="UBA_E1_SCCH"/>
</dbReference>
<evidence type="ECO:0000256" key="2">
    <source>
        <dbReference type="ARBA" id="ARBA00005673"/>
    </source>
</evidence>
<dbReference type="Gene3D" id="3.10.290.20">
    <property type="entry name" value="Ubiquitin-like 2 activating enzyme e1b. Chain: B, domain 3"/>
    <property type="match status" value="1"/>
</dbReference>
<dbReference type="SUPFAM" id="SSF69572">
    <property type="entry name" value="Activating enzymes of the ubiquitin-like proteins"/>
    <property type="match status" value="1"/>
</dbReference>
<dbReference type="PIRSF" id="PIRSF039133">
    <property type="entry name" value="SUMO_E1B"/>
    <property type="match status" value="1"/>
</dbReference>
<keyword evidence="19" id="KW-1185">Reference proteome</keyword>
<dbReference type="GO" id="GO:0046872">
    <property type="term" value="F:metal ion binding"/>
    <property type="evidence" value="ECO:0007669"/>
    <property type="project" value="UniProtKB-KW"/>
</dbReference>
<evidence type="ECO:0000259" key="16">
    <source>
        <dbReference type="Pfam" id="PF10585"/>
    </source>
</evidence>
<feature type="binding site" evidence="11">
    <location>
        <position position="75"/>
    </location>
    <ligand>
        <name>ATP</name>
        <dbReference type="ChEBI" id="CHEBI:30616"/>
    </ligand>
</feature>
<keyword evidence="7 9" id="KW-0067">ATP-binding</keyword>
<dbReference type="GO" id="GO:0019948">
    <property type="term" value="F:SUMO activating enzyme activity"/>
    <property type="evidence" value="ECO:0007669"/>
    <property type="project" value="UniProtKB-UniRule"/>
</dbReference>
<feature type="binding site" evidence="12">
    <location>
        <position position="164"/>
    </location>
    <ligand>
        <name>Zn(2+)</name>
        <dbReference type="ChEBI" id="CHEBI:29105"/>
    </ligand>
</feature>
<evidence type="ECO:0000256" key="1">
    <source>
        <dbReference type="ARBA" id="ARBA00004718"/>
    </source>
</evidence>
<dbReference type="PANTHER" id="PTHR10953">
    <property type="entry name" value="UBIQUITIN-ACTIVATING ENZYME E1"/>
    <property type="match status" value="1"/>
</dbReference>
<feature type="binding site" evidence="11">
    <location>
        <position position="51"/>
    </location>
    <ligand>
        <name>ATP</name>
        <dbReference type="ChEBI" id="CHEBI:30616"/>
    </ligand>
</feature>
<dbReference type="InterPro" id="IPR033127">
    <property type="entry name" value="UBQ-activ_enz_E1_Cys_AS"/>
</dbReference>
<dbReference type="PANTHER" id="PTHR10953:SF5">
    <property type="entry name" value="SUMO-ACTIVATING ENZYME SUBUNIT 2"/>
    <property type="match status" value="1"/>
</dbReference>
<dbReference type="FunFam" id="3.50.50.80:FF:000004">
    <property type="entry name" value="Ubiquitin-activating enzyme E1-like"/>
    <property type="match status" value="1"/>
</dbReference>
<dbReference type="InterPro" id="IPR035985">
    <property type="entry name" value="Ubiquitin-activating_enz"/>
</dbReference>
<organism evidence="18 19">
    <name type="scientific">Penicillium daleae</name>
    <dbReference type="NCBI Taxonomy" id="63821"/>
    <lineage>
        <taxon>Eukaryota</taxon>
        <taxon>Fungi</taxon>
        <taxon>Dikarya</taxon>
        <taxon>Ascomycota</taxon>
        <taxon>Pezizomycotina</taxon>
        <taxon>Eurotiomycetes</taxon>
        <taxon>Eurotiomycetidae</taxon>
        <taxon>Eurotiales</taxon>
        <taxon>Aspergillaceae</taxon>
        <taxon>Penicillium</taxon>
    </lineage>
</organism>
<feature type="domain" description="THIF-type NAD/FAD binding fold" evidence="15">
    <location>
        <begin position="9"/>
        <end position="404"/>
    </location>
</feature>
<dbReference type="GeneID" id="81598193"/>
<comment type="subunit">
    <text evidence="9">Heterodimer.</text>
</comment>
<dbReference type="InterPro" id="IPR045886">
    <property type="entry name" value="ThiF/MoeB/HesA"/>
</dbReference>
<feature type="binding site" evidence="12">
    <location>
        <position position="433"/>
    </location>
    <ligand>
        <name>Zn(2+)</name>
        <dbReference type="ChEBI" id="CHEBI:29105"/>
    </ligand>
</feature>
<protein>
    <recommendedName>
        <fullName evidence="8 9">Ubiquitin-activating enzyme E1-like</fullName>
    </recommendedName>
</protein>
<name>A0AAD6G3J9_9EURO</name>
<dbReference type="InterPro" id="IPR023318">
    <property type="entry name" value="Ub_act_enz_dom_a_sf"/>
</dbReference>
<evidence type="ECO:0000256" key="12">
    <source>
        <dbReference type="PIRSR" id="PIRSR039133-3"/>
    </source>
</evidence>
<evidence type="ECO:0000313" key="18">
    <source>
        <dbReference type="EMBL" id="KAJ5453612.1"/>
    </source>
</evidence>
<dbReference type="PROSITE" id="PS00865">
    <property type="entry name" value="UBIQUITIN_ACTIVAT_2"/>
    <property type="match status" value="1"/>
</dbReference>
<feature type="region of interest" description="Disordered" evidence="14">
    <location>
        <begin position="559"/>
        <end position="580"/>
    </location>
</feature>
<evidence type="ECO:0000256" key="3">
    <source>
        <dbReference type="ARBA" id="ARBA00022723"/>
    </source>
</evidence>
<feature type="binding site" evidence="12">
    <location>
        <position position="436"/>
    </location>
    <ligand>
        <name>Zn(2+)</name>
        <dbReference type="ChEBI" id="CHEBI:29105"/>
    </ligand>
</feature>
<feature type="binding site" evidence="12">
    <location>
        <position position="161"/>
    </location>
    <ligand>
        <name>Zn(2+)</name>
        <dbReference type="ChEBI" id="CHEBI:29105"/>
    </ligand>
</feature>
<comment type="similarity">
    <text evidence="2 9">Belongs to the ubiquitin-activating E1 family.</text>
</comment>
<evidence type="ECO:0000256" key="13">
    <source>
        <dbReference type="PROSITE-ProRule" id="PRU10132"/>
    </source>
</evidence>
<comment type="pathway">
    <text evidence="1 9">Protein modification; protein sumoylation.</text>
</comment>
<dbReference type="InterPro" id="IPR028077">
    <property type="entry name" value="UAE_UbL_dom"/>
</dbReference>
<keyword evidence="4 9" id="KW-0547">Nucleotide-binding</keyword>
<gene>
    <name evidence="18" type="ORF">N7458_004568</name>
</gene>
<evidence type="ECO:0000256" key="5">
    <source>
        <dbReference type="ARBA" id="ARBA00022786"/>
    </source>
</evidence>
<dbReference type="Pfam" id="PF14732">
    <property type="entry name" value="UAE_UbL"/>
    <property type="match status" value="1"/>
</dbReference>
<dbReference type="GO" id="GO:0016925">
    <property type="term" value="P:protein sumoylation"/>
    <property type="evidence" value="ECO:0007669"/>
    <property type="project" value="UniProtKB-UniRule"/>
</dbReference>
<evidence type="ECO:0000313" key="19">
    <source>
        <dbReference type="Proteomes" id="UP001213681"/>
    </source>
</evidence>
<dbReference type="InterPro" id="IPR000594">
    <property type="entry name" value="ThiF_NAD_FAD-bd"/>
</dbReference>
<keyword evidence="6 9" id="KW-0862">Zinc</keyword>
<evidence type="ECO:0000256" key="4">
    <source>
        <dbReference type="ARBA" id="ARBA00022741"/>
    </source>
</evidence>
<keyword evidence="3 9" id="KW-0479">Metal-binding</keyword>
<dbReference type="GO" id="GO:0005737">
    <property type="term" value="C:cytoplasm"/>
    <property type="evidence" value="ECO:0007669"/>
    <property type="project" value="TreeGrafter"/>
</dbReference>
<dbReference type="GO" id="GO:0005524">
    <property type="term" value="F:ATP binding"/>
    <property type="evidence" value="ECO:0007669"/>
    <property type="project" value="UniProtKB-UniRule"/>
</dbReference>
<comment type="caution">
    <text evidence="18">The sequence shown here is derived from an EMBL/GenBank/DDBJ whole genome shotgun (WGS) entry which is preliminary data.</text>
</comment>
<sequence length="613" mass="68096">MRASTIKRSLGVDLTTKIKESRVLLVGAGGIGCELLKNLVLTGFGEVHIIDLDTIDLSNLNRQFLFRHEHIKKPKALVAKEVAHNFQPGAKLVAYHANIMDRQFNVGWFQKFHIVFNALDNLAARRHVNRMCLAAGVPLIESGTTGFNGQVQVITKGETECYDCNPKATPTTFPICTIRTTPSQPIHCIVWAKSYLLPQLFGESEDEAAELDMTENAENADEIANLKKEAATLKEIRESMGSDEFSRNVFKKVFESDIQRLRDLEDMWTEREAPKVLVYDELDQSSASTKLPNSSGDRREWSMEENFVVFKDSLDRLSKRLKDLQAKKLTDDSEPSLSFDKDDEDTLDFVTATANLRADTFHIGITSKFDTKQMAGNIIPAIATTNAMTASLCVLQSFKVLQDDISRAKMVFLERSGARAINSEGLRPPQAYCDVCSVVRGGLSVDPSATLEDLVVGVLQEQLGYTNEMSVRTDEGIVYDPEMEDNLPKKLSELGIKNDSFLTVVDDDDLEKDPRVNVEFWVVERTKPSENSKPVTLKTVDIPRRPKKSVVPEADVVNVTNGTAGNGKRKREGEDEPLTNGHIAKKVAGESAQNGDEDVIVIKDDEGAILIDD</sequence>
<feature type="binding site" evidence="11">
    <location>
        <begin position="27"/>
        <end position="32"/>
    </location>
    <ligand>
        <name>ATP</name>
        <dbReference type="ChEBI" id="CHEBI:30616"/>
    </ligand>
</feature>
<evidence type="ECO:0000256" key="14">
    <source>
        <dbReference type="SAM" id="MobiDB-lite"/>
    </source>
</evidence>
<dbReference type="Pfam" id="PF00899">
    <property type="entry name" value="ThiF"/>
    <property type="match status" value="1"/>
</dbReference>
<evidence type="ECO:0000259" key="17">
    <source>
        <dbReference type="Pfam" id="PF14732"/>
    </source>
</evidence>
<dbReference type="Gene3D" id="1.10.10.520">
    <property type="entry name" value="Ubiquitin activating enzymes (Uba3). Chain: B, domain 2"/>
    <property type="match status" value="1"/>
</dbReference>
<evidence type="ECO:0000256" key="10">
    <source>
        <dbReference type="PIRSR" id="PIRSR039133-1"/>
    </source>
</evidence>
<dbReference type="Pfam" id="PF10585">
    <property type="entry name" value="UBA_E1_SCCH"/>
    <property type="match status" value="1"/>
</dbReference>
<evidence type="ECO:0000256" key="7">
    <source>
        <dbReference type="ARBA" id="ARBA00022840"/>
    </source>
</evidence>
<dbReference type="EMBL" id="JAPVEA010000005">
    <property type="protein sequence ID" value="KAJ5453612.1"/>
    <property type="molecule type" value="Genomic_DNA"/>
</dbReference>
<evidence type="ECO:0000256" key="8">
    <source>
        <dbReference type="ARBA" id="ARBA00073512"/>
    </source>
</evidence>
<feature type="active site" description="Glycyl thioester intermediate" evidence="10 13">
    <location>
        <position position="176"/>
    </location>
</feature>
<feature type="domain" description="Ubiquitin-activating enzyme SCCH" evidence="16">
    <location>
        <begin position="310"/>
        <end position="372"/>
    </location>
</feature>
<keyword evidence="5 9" id="KW-0833">Ubl conjugation pathway</keyword>
<dbReference type="RefSeq" id="XP_056766568.1">
    <property type="nucleotide sequence ID" value="XM_056907950.1"/>
</dbReference>
<evidence type="ECO:0000259" key="15">
    <source>
        <dbReference type="Pfam" id="PF00899"/>
    </source>
</evidence>
<dbReference type="GO" id="GO:0031510">
    <property type="term" value="C:SUMO activating enzyme complex"/>
    <property type="evidence" value="ECO:0007669"/>
    <property type="project" value="UniProtKB-UniRule"/>
</dbReference>
<dbReference type="FunFam" id="3.40.50.720:FF:000618">
    <property type="entry name" value="SUMO-activating enzyme subunit 2"/>
    <property type="match status" value="1"/>
</dbReference>